<dbReference type="GO" id="GO:0003677">
    <property type="term" value="F:DNA binding"/>
    <property type="evidence" value="ECO:0007669"/>
    <property type="project" value="UniProtKB-KW"/>
</dbReference>
<feature type="modified residue" description="4-aspartylphosphate" evidence="5">
    <location>
        <position position="59"/>
    </location>
</feature>
<dbReference type="InterPro" id="IPR046947">
    <property type="entry name" value="LytR-like"/>
</dbReference>
<keyword evidence="9" id="KW-1185">Reference proteome</keyword>
<dbReference type="EMBL" id="AP026801">
    <property type="protein sequence ID" value="BDR57072.1"/>
    <property type="molecule type" value="Genomic_DNA"/>
</dbReference>
<dbReference type="PROSITE" id="PS50930">
    <property type="entry name" value="HTH_LYTTR"/>
    <property type="match status" value="1"/>
</dbReference>
<accession>A0AAU9DJV8</accession>
<evidence type="ECO:0000256" key="2">
    <source>
        <dbReference type="ARBA" id="ARBA00023012"/>
    </source>
</evidence>
<dbReference type="SMART" id="SM00448">
    <property type="entry name" value="REC"/>
    <property type="match status" value="1"/>
</dbReference>
<dbReference type="Gene3D" id="2.40.50.1020">
    <property type="entry name" value="LytTr DNA-binding domain"/>
    <property type="match status" value="1"/>
</dbReference>
<dbReference type="SMART" id="SM00850">
    <property type="entry name" value="LytTR"/>
    <property type="match status" value="1"/>
</dbReference>
<keyword evidence="1" id="KW-0963">Cytoplasm</keyword>
<gene>
    <name evidence="8" type="primary">plnD</name>
    <name evidence="8" type="ORF">KIMC2_16340</name>
</gene>
<keyword evidence="2" id="KW-0902">Two-component regulatory system</keyword>
<protein>
    <submittedName>
        <fullName evidence="8">DNA-binding response regulator</fullName>
    </submittedName>
</protein>
<feature type="domain" description="HTH LytTR-type" evidence="7">
    <location>
        <begin position="144"/>
        <end position="243"/>
    </location>
</feature>
<dbReference type="RefSeq" id="WP_317695818.1">
    <property type="nucleotide sequence ID" value="NZ_AP026801.1"/>
</dbReference>
<evidence type="ECO:0000256" key="4">
    <source>
        <dbReference type="ARBA" id="ARBA00037164"/>
    </source>
</evidence>
<dbReference type="Proteomes" id="UP001321804">
    <property type="component" value="Chromosome"/>
</dbReference>
<evidence type="ECO:0000259" key="7">
    <source>
        <dbReference type="PROSITE" id="PS50930"/>
    </source>
</evidence>
<keyword evidence="3" id="KW-0010">Activator</keyword>
<dbReference type="Pfam" id="PF00072">
    <property type="entry name" value="Response_reg"/>
    <property type="match status" value="1"/>
</dbReference>
<dbReference type="InterPro" id="IPR007492">
    <property type="entry name" value="LytTR_DNA-bd_dom"/>
</dbReference>
<organism evidence="8 9">
    <name type="scientific">Xylocopilactobacillus apis</name>
    <dbReference type="NCBI Taxonomy" id="2932183"/>
    <lineage>
        <taxon>Bacteria</taxon>
        <taxon>Bacillati</taxon>
        <taxon>Bacillota</taxon>
        <taxon>Bacilli</taxon>
        <taxon>Lactobacillales</taxon>
        <taxon>Lactobacillaceae</taxon>
        <taxon>Xylocopilactobacillus</taxon>
    </lineage>
</organism>
<evidence type="ECO:0000256" key="5">
    <source>
        <dbReference type="PROSITE-ProRule" id="PRU00169"/>
    </source>
</evidence>
<dbReference type="Pfam" id="PF04397">
    <property type="entry name" value="LytTR"/>
    <property type="match status" value="1"/>
</dbReference>
<evidence type="ECO:0000256" key="1">
    <source>
        <dbReference type="ARBA" id="ARBA00022490"/>
    </source>
</evidence>
<feature type="domain" description="Response regulatory" evidence="6">
    <location>
        <begin position="3"/>
        <end position="126"/>
    </location>
</feature>
<evidence type="ECO:0000256" key="3">
    <source>
        <dbReference type="ARBA" id="ARBA00023159"/>
    </source>
</evidence>
<dbReference type="GO" id="GO:0000156">
    <property type="term" value="F:phosphorelay response regulator activity"/>
    <property type="evidence" value="ECO:0007669"/>
    <property type="project" value="InterPro"/>
</dbReference>
<evidence type="ECO:0000259" key="6">
    <source>
        <dbReference type="PROSITE" id="PS50110"/>
    </source>
</evidence>
<dbReference type="SUPFAM" id="SSF52172">
    <property type="entry name" value="CheY-like"/>
    <property type="match status" value="1"/>
</dbReference>
<dbReference type="InterPro" id="IPR001789">
    <property type="entry name" value="Sig_transdc_resp-reg_receiver"/>
</dbReference>
<keyword evidence="5" id="KW-0597">Phosphoprotein</keyword>
<reference evidence="8 9" key="1">
    <citation type="journal article" date="2023" name="Microbiol. Spectr.">
        <title>Symbiosis of Carpenter Bees with Uncharacterized Lactic Acid Bacteria Showing NAD Auxotrophy.</title>
        <authorList>
            <person name="Kawasaki S."/>
            <person name="Ozawa K."/>
            <person name="Mori T."/>
            <person name="Yamamoto A."/>
            <person name="Ito M."/>
            <person name="Ohkuma M."/>
            <person name="Sakamoto M."/>
            <person name="Matsutani M."/>
        </authorList>
    </citation>
    <scope>NUCLEOTIDE SEQUENCE [LARGE SCALE GENOMIC DNA]</scope>
    <source>
        <strain evidence="8 9">KimC2</strain>
    </source>
</reference>
<keyword evidence="8" id="KW-0238">DNA-binding</keyword>
<evidence type="ECO:0000313" key="8">
    <source>
        <dbReference type="EMBL" id="BDR57072.1"/>
    </source>
</evidence>
<dbReference type="Gene3D" id="3.40.50.2300">
    <property type="match status" value="1"/>
</dbReference>
<comment type="function">
    <text evidence="4">Required for high-level post-exponential phase expression of a series of secreted proteins.</text>
</comment>
<evidence type="ECO:0000313" key="9">
    <source>
        <dbReference type="Proteomes" id="UP001321804"/>
    </source>
</evidence>
<dbReference type="PANTHER" id="PTHR37299:SF3">
    <property type="entry name" value="STAGE 0 SPORULATION PROTEIN A HOMOLOG"/>
    <property type="match status" value="1"/>
</dbReference>
<dbReference type="PROSITE" id="PS50110">
    <property type="entry name" value="RESPONSE_REGULATORY"/>
    <property type="match status" value="1"/>
</dbReference>
<dbReference type="PANTHER" id="PTHR37299">
    <property type="entry name" value="TRANSCRIPTIONAL REGULATOR-RELATED"/>
    <property type="match status" value="1"/>
</dbReference>
<dbReference type="InterPro" id="IPR011006">
    <property type="entry name" value="CheY-like_superfamily"/>
</dbReference>
<name>A0AAU9DJV8_9LACO</name>
<dbReference type="KEGG" id="xak:KIMC2_16340"/>
<sequence length="243" mass="27774">MYPVYILEDNLEQREAYVTAVKNSIMINDLSMELICATDNPATLISSIKQDHQGLFFLDMEINGVKVGGLQTAVNIRNKIPGAHIVFITTHEELSLLTLERKVAPLDYISKSHGLDYIKQSIMADMLKVEQLIKSEKYKKENIFTYRIGNHFFSVPLSELVYLTTSNSGRVTVRTLTKDAEFFGNLNELSQKYPMLYRCDKSYLVNLDLLESFDNSNRELHFRGGSVAYASFRKARELAKILK</sequence>
<dbReference type="AlphaFoldDB" id="A0AAU9DJV8"/>
<proteinExistence type="predicted"/>